<reference evidence="1 2" key="1">
    <citation type="submission" date="2018-12" db="EMBL/GenBank/DDBJ databases">
        <authorList>
            <consortium name="Pathogen Informatics"/>
        </authorList>
    </citation>
    <scope>NUCLEOTIDE SEQUENCE [LARGE SCALE GENOMIC DNA]</scope>
    <source>
        <strain evidence="1 2">NCTC5906</strain>
    </source>
</reference>
<dbReference type="OrthoDB" id="5447244at2"/>
<dbReference type="RefSeq" id="WP_032995088.1">
    <property type="nucleotide sequence ID" value="NZ_AEWB02000014.1"/>
</dbReference>
<accession>A0A3S4QR55</accession>
<dbReference type="Proteomes" id="UP000272690">
    <property type="component" value="Chromosome"/>
</dbReference>
<dbReference type="GeneID" id="49635104"/>
<dbReference type="EMBL" id="LR134327">
    <property type="protein sequence ID" value="VEF41886.1"/>
    <property type="molecule type" value="Genomic_DNA"/>
</dbReference>
<sequence length="338" mass="39240">MNIRPDFLPLPWQLNSLLECAKVLENNKNDWSHLKNKEDFSQVYYLDLKDRLPLEKIYATGAMVSGMSDDLRQFNYPNYYPTLTSFLQSSVINNIITGKWSDDLTSILKNAEDKVYELKENSVSVPWAIEQMLKLFKKQIELLNIIRQFLIGLKQSNIYQRENEILIGSVSVERILECINRAGKRFEDLPATYNQFGEEDLRDNILLALSGISDISAYGEVFNKVGKTDILAFENGEKKFIAECKFWRGEKVFLGAINQLLSYLTWRDNNVAVIIFVDNVDFVRVIDIARSSIQQHPYYVSLISQRDESWFEYKFNNGNQDINLSLMIYHIPSSIQHS</sequence>
<organism evidence="1 2">
    <name type="scientific">Aggregatibacter aphrophilus ATCC 33389</name>
    <dbReference type="NCBI Taxonomy" id="985008"/>
    <lineage>
        <taxon>Bacteria</taxon>
        <taxon>Pseudomonadati</taxon>
        <taxon>Pseudomonadota</taxon>
        <taxon>Gammaproteobacteria</taxon>
        <taxon>Pasteurellales</taxon>
        <taxon>Pasteurellaceae</taxon>
        <taxon>Aggregatibacter</taxon>
    </lineage>
</organism>
<evidence type="ECO:0000313" key="2">
    <source>
        <dbReference type="Proteomes" id="UP000272690"/>
    </source>
</evidence>
<name>A0A3S4QR55_AGGAP</name>
<protein>
    <submittedName>
        <fullName evidence="1">Uncharacterized protein</fullName>
    </submittedName>
</protein>
<gene>
    <name evidence="1" type="ORF">NCTC5906_00680</name>
</gene>
<dbReference type="AlphaFoldDB" id="A0A3S4QR55"/>
<proteinExistence type="predicted"/>
<evidence type="ECO:0000313" key="1">
    <source>
        <dbReference type="EMBL" id="VEF41886.1"/>
    </source>
</evidence>